<sequence length="347" mass="40952">MDVKMEKLERELEEFLADCRKQKFSDEEMRFICQPIVWYFRRLTIRRWILWFFLPILVVYLLWNYCDTCAWSASAVGRLLLIQLLPYWDWTPYYYNRCLIERAEPADSKINEPKPLGRHETLWENCVLCESLNTIPIASNVSYSMLEIEYLERGLPVIVTDCQVQQDLDSLLQRINDKTPQLLNSKPCDVSTNLLLRHLFNIDSALEKISGYQATASSMAWHLQFRNCDTKSVKASRVYAPRPYYYPRHLEPFYSSWLLMAHNTRRPLQEIYVRGLIFVQQLSGHFELRLRPKQPCDGNVCPNLSLRLSASECLVYSTDLWRLSYGLQKPDPRNSSVATVLEVDWER</sequence>
<name>A0A6P8WU37_DROAB</name>
<keyword evidence="1" id="KW-0472">Membrane</keyword>
<feature type="transmembrane region" description="Helical" evidence="1">
    <location>
        <begin position="48"/>
        <end position="65"/>
    </location>
</feature>
<dbReference type="OrthoDB" id="10059103at2759"/>
<protein>
    <submittedName>
        <fullName evidence="3">Uncharacterized protein LOC117569931</fullName>
    </submittedName>
</protein>
<dbReference type="RefSeq" id="XP_034107181.2">
    <property type="nucleotide sequence ID" value="XM_034251290.2"/>
</dbReference>
<evidence type="ECO:0000313" key="2">
    <source>
        <dbReference type="Proteomes" id="UP000515160"/>
    </source>
</evidence>
<evidence type="ECO:0000256" key="1">
    <source>
        <dbReference type="SAM" id="Phobius"/>
    </source>
</evidence>
<keyword evidence="2" id="KW-1185">Reference proteome</keyword>
<dbReference type="Proteomes" id="UP000515160">
    <property type="component" value="Chromosome 3"/>
</dbReference>
<reference evidence="3" key="1">
    <citation type="submission" date="2025-08" db="UniProtKB">
        <authorList>
            <consortium name="RefSeq"/>
        </authorList>
    </citation>
    <scope>IDENTIFICATION</scope>
    <source>
        <strain evidence="3">15112-1751.03</strain>
        <tissue evidence="3">Whole Adult</tissue>
    </source>
</reference>
<dbReference type="AlphaFoldDB" id="A0A6P8WU37"/>
<keyword evidence="1" id="KW-1133">Transmembrane helix</keyword>
<dbReference type="GeneID" id="117569931"/>
<proteinExistence type="predicted"/>
<evidence type="ECO:0000313" key="3">
    <source>
        <dbReference type="RefSeq" id="XP_034107181.2"/>
    </source>
</evidence>
<accession>A0A6P8WU37</accession>
<gene>
    <name evidence="3" type="primary">LOC117569931</name>
</gene>
<keyword evidence="1" id="KW-0812">Transmembrane</keyword>
<organism evidence="2 3">
    <name type="scientific">Drosophila albomicans</name>
    <name type="common">Fruit fly</name>
    <dbReference type="NCBI Taxonomy" id="7291"/>
    <lineage>
        <taxon>Eukaryota</taxon>
        <taxon>Metazoa</taxon>
        <taxon>Ecdysozoa</taxon>
        <taxon>Arthropoda</taxon>
        <taxon>Hexapoda</taxon>
        <taxon>Insecta</taxon>
        <taxon>Pterygota</taxon>
        <taxon>Neoptera</taxon>
        <taxon>Endopterygota</taxon>
        <taxon>Diptera</taxon>
        <taxon>Brachycera</taxon>
        <taxon>Muscomorpha</taxon>
        <taxon>Ephydroidea</taxon>
        <taxon>Drosophilidae</taxon>
        <taxon>Drosophila</taxon>
    </lineage>
</organism>